<feature type="compositionally biased region" description="Basic and acidic residues" evidence="1">
    <location>
        <begin position="9"/>
        <end position="31"/>
    </location>
</feature>
<gene>
    <name evidence="2" type="ORF">AMECASPLE_018252</name>
</gene>
<reference evidence="2 3" key="1">
    <citation type="submission" date="2021-06" db="EMBL/GenBank/DDBJ databases">
        <authorList>
            <person name="Palmer J.M."/>
        </authorList>
    </citation>
    <scope>NUCLEOTIDE SEQUENCE [LARGE SCALE GENOMIC DNA]</scope>
    <source>
        <strain evidence="2 3">AS_MEX2019</strain>
        <tissue evidence="2">Muscle</tissue>
    </source>
</reference>
<sequence length="100" mass="10974">MQQSSPHRCVKEGGEDKQRERPPPLSCKEKTGSSYTLCSGSTATCTEEEQKGTPTRTCITQPMRPRAVTEGFLAFGLWAQNNILLLSNNAGILGNRNKHP</sequence>
<keyword evidence="3" id="KW-1185">Reference proteome</keyword>
<evidence type="ECO:0000313" key="3">
    <source>
        <dbReference type="Proteomes" id="UP001469553"/>
    </source>
</evidence>
<evidence type="ECO:0000256" key="1">
    <source>
        <dbReference type="SAM" id="MobiDB-lite"/>
    </source>
</evidence>
<evidence type="ECO:0000313" key="2">
    <source>
        <dbReference type="EMBL" id="MEQ2284111.1"/>
    </source>
</evidence>
<feature type="region of interest" description="Disordered" evidence="1">
    <location>
        <begin position="1"/>
        <end position="34"/>
    </location>
</feature>
<accession>A0ABV0XRN8</accession>
<dbReference type="EMBL" id="JAHRIP010010815">
    <property type="protein sequence ID" value="MEQ2284111.1"/>
    <property type="molecule type" value="Genomic_DNA"/>
</dbReference>
<comment type="caution">
    <text evidence="2">The sequence shown here is derived from an EMBL/GenBank/DDBJ whole genome shotgun (WGS) entry which is preliminary data.</text>
</comment>
<proteinExistence type="predicted"/>
<name>A0ABV0XRN8_9TELE</name>
<organism evidence="2 3">
    <name type="scientific">Ameca splendens</name>
    <dbReference type="NCBI Taxonomy" id="208324"/>
    <lineage>
        <taxon>Eukaryota</taxon>
        <taxon>Metazoa</taxon>
        <taxon>Chordata</taxon>
        <taxon>Craniata</taxon>
        <taxon>Vertebrata</taxon>
        <taxon>Euteleostomi</taxon>
        <taxon>Actinopterygii</taxon>
        <taxon>Neopterygii</taxon>
        <taxon>Teleostei</taxon>
        <taxon>Neoteleostei</taxon>
        <taxon>Acanthomorphata</taxon>
        <taxon>Ovalentaria</taxon>
        <taxon>Atherinomorphae</taxon>
        <taxon>Cyprinodontiformes</taxon>
        <taxon>Goodeidae</taxon>
        <taxon>Ameca</taxon>
    </lineage>
</organism>
<dbReference type="Proteomes" id="UP001469553">
    <property type="component" value="Unassembled WGS sequence"/>
</dbReference>
<protein>
    <submittedName>
        <fullName evidence="2">Uncharacterized protein</fullName>
    </submittedName>
</protein>